<keyword evidence="1" id="KW-0732">Signal</keyword>
<feature type="chain" id="PRO_5005202881" evidence="1">
    <location>
        <begin position="27"/>
        <end position="1424"/>
    </location>
</feature>
<name>A0A0H3U7P4_9BACT</name>
<feature type="signal peptide" evidence="1">
    <location>
        <begin position="1"/>
        <end position="26"/>
    </location>
</feature>
<organism evidence="2">
    <name type="scientific">uncultured bacterium fosmid pJB39A3</name>
    <dbReference type="NCBI Taxonomy" id="1478063"/>
    <lineage>
        <taxon>Bacteria</taxon>
        <taxon>environmental samples</taxon>
    </lineage>
</organism>
<evidence type="ECO:0000256" key="1">
    <source>
        <dbReference type="SAM" id="SignalP"/>
    </source>
</evidence>
<evidence type="ECO:0000313" key="2">
    <source>
        <dbReference type="EMBL" id="AIF26505.1"/>
    </source>
</evidence>
<dbReference type="EMBL" id="KF540235">
    <property type="protein sequence ID" value="AIF26505.1"/>
    <property type="molecule type" value="Genomic_DNA"/>
</dbReference>
<sequence length="1424" mass="158115">MNKKFRIIAVIAVLLAVISFAGASFAWLSGANDIDVAIESSVLVQYFESGKGTKEEPFIIHTPRHLYNLAWLQYLGQFNGTKDDNIEITQYYFELCDGTSAVGHQGIEDGVLDMSSWVLPPIGTPEHPFVGHFEGNGITIANLTVSGNYDDLSDAADTKVNFDKCAYDSYTNEGCDIVGLFGVVGSVTDEAGKIGTKTYNTAVNSVSNVDIDNITVQTETYTSLIGVVAGYVNGTIEGVGVANSNVRIASDVEALDVLEFTDALSDYGTIGFCEAAYKGTIDITEAKASDPTLKLRTMSSEEEGTHWGGSISMKDMYTRLSGMYKDAEQIKVTYYETEKIVRLEDGTEIIEPGEEKTYEVPISSYKNYYSATGGSATFNVFQLDAYRMLYGHAKVHDYTKTIKTVSREATISDAYYISDGDSHYLTVGLLYQIVSEDSADASNRWSFVDDNGSTKEVQKVRATDPITGEELWDYVIDEETGEEVAIPVYTVTYPDGYLRAQIGDELLYLRHEGQGSTLSLVVDDDKNSADTWSSDNGIISTTIDGVKYYLCLENGDWCLKTQGQSGERLITNGDGHYLTLTSSGYFRANVTDTTSRENALSWKMTSTGGYTYLTTTLNSQNYYLNINSGNNGLTAARSNRASDNTGWECYNDDVEDPTKYTARAEDTYKYITYDTTNKWTVGDPTYGDSEYLIYYRFNGGNTRYLTMSSSGVSYATSETGATWFTYKDKYLSADIDGTTYYLNKKANNTFDVSETKSTTWSIRDGHFYSGNYYYICANKNGNFELYNGSESQNRKRAIYREEKVIKSAPTFYYVYKNPVSPAVLQFSEQDEEMEVDTEIRTTTEAAAVYTPYTYVPIIADNSQEGYPAKASNTGYICSGTRANERGDIRVSSYAMYDLRNSLNGIASGGSYDSDVGLQILTRTSKSNGLKRIQDKYNTGKAPTQTMGGYTALDASTLGLKKYSASRDQLETTLVASGQNVYGLHFMDAQINMGNIFNADYALINGNEYYNYQLPEDAIDCNLAFKGFINFYAGSYYKQTSEGTNDSFFSLHQIFRDSQNDITDIKQIEEIWTDPDDETKDYVYLYSDGTYSSNKPENYELLFDTQWIETPFSGTTERDKLLYSMFYYEIPVNKGEYALGSVKNHFGAYLIYLDISTNATLSKLEELTELSEVSANSYEYPKGVQVISEASASEIGTSRHIVDTDSAATRIPEGEGGELNINRVGDTITASSDEFTGLTASYKGVKVTLVDKASNELETTPLHSKDIKTKRFIEKEFNLSVNTSTKKVTTTTIITEDDGIPEYRTVYTIDDGPEIEIEPELDEIVVDGKLLRYAYLTPSGAQVTNKIVSGDNITKDCRYFREPGTGWIDITDREALVECLSPYAVTIDTDTEFEALMKFLADDYAATINNNPFVQGGSVVITPSN</sequence>
<protein>
    <submittedName>
        <fullName evidence="2">Uncharacterized protein</fullName>
    </submittedName>
</protein>
<reference evidence="2" key="1">
    <citation type="submission" date="2013-08" db="EMBL/GenBank/DDBJ databases">
        <title>Comparison of modified E. coli strains.</title>
        <authorList>
            <person name="Juergensen J."/>
            <person name="Bonge A."/>
            <person name="Streit W.R."/>
        </authorList>
    </citation>
    <scope>NUCLEOTIDE SEQUENCE</scope>
</reference>
<proteinExistence type="predicted"/>
<accession>A0A0H3U7P4</accession>